<organism evidence="1">
    <name type="scientific">viral metagenome</name>
    <dbReference type="NCBI Taxonomy" id="1070528"/>
    <lineage>
        <taxon>unclassified sequences</taxon>
        <taxon>metagenomes</taxon>
        <taxon>organismal metagenomes</taxon>
    </lineage>
</organism>
<dbReference type="EMBL" id="MT144637">
    <property type="protein sequence ID" value="QJH96025.1"/>
    <property type="molecule type" value="Genomic_DNA"/>
</dbReference>
<protein>
    <submittedName>
        <fullName evidence="1">Uncharacterized protein</fullName>
    </submittedName>
</protein>
<dbReference type="EMBL" id="MT142260">
    <property type="protein sequence ID" value="QJA77036.1"/>
    <property type="molecule type" value="Genomic_DNA"/>
</dbReference>
<accession>A0A6H1ZMD5</accession>
<name>A0A6H1ZMD5_9ZZZZ</name>
<proteinExistence type="predicted"/>
<gene>
    <name evidence="2" type="ORF">MM415A01373_0002</name>
    <name evidence="1" type="ORF">TM448A01065_0013</name>
    <name evidence="3" type="ORF">TM448B00595_0015</name>
</gene>
<sequence length="414" mass="46512">MGEIQDLIGIMQLSEMLNAPTEREKFDYRKQLDIYKQQMQGQLEAAKFTIDKFQEQWTKAATGAEREVISASAQAYVKLLPPTLKPSLGNIIGATEFSPARLKMRAFMEANPPPPQPSPEAIKNNPMLGAEWAFAQRDYQAKLENFSIGTPMPPRSGLTGIGPNLMAYRDPKDRISLLSYEQAAVESQAERQGVDYAKMIANNGRIYGDETEISVDGNVYKQRSWRNFFDEKDSGVDRPQVRVEPGKKELNHFLSSFAAAVADPDGFKPSGDLDNMAIFAKKWIEQRKPIWQLSQEHLRPRFGLNFILSEDVDTSRFGGDFFGDYAIAPGMTLRAFPGDVGYFGTVPVYRQSKADGGFNYISAGGKLASQEELDHFAKLGVEWTTSPGERISLEEKKAWHEYYNDPRVAFATQF</sequence>
<reference evidence="1" key="1">
    <citation type="submission" date="2020-03" db="EMBL/GenBank/DDBJ databases">
        <title>The deep terrestrial virosphere.</title>
        <authorList>
            <person name="Holmfeldt K."/>
            <person name="Nilsson E."/>
            <person name="Simone D."/>
            <person name="Lopez-Fernandez M."/>
            <person name="Wu X."/>
            <person name="de Brujin I."/>
            <person name="Lundin D."/>
            <person name="Andersson A."/>
            <person name="Bertilsson S."/>
            <person name="Dopson M."/>
        </authorList>
    </citation>
    <scope>NUCLEOTIDE SEQUENCE</scope>
    <source>
        <strain evidence="2">MM415A01373</strain>
        <strain evidence="1">TM448A01065</strain>
        <strain evidence="3">TM448B00595</strain>
    </source>
</reference>
<evidence type="ECO:0000313" key="2">
    <source>
        <dbReference type="EMBL" id="QJA77036.1"/>
    </source>
</evidence>
<evidence type="ECO:0000313" key="1">
    <source>
        <dbReference type="EMBL" id="QJA48629.1"/>
    </source>
</evidence>
<dbReference type="EMBL" id="MT144093">
    <property type="protein sequence ID" value="QJA48629.1"/>
    <property type="molecule type" value="Genomic_DNA"/>
</dbReference>
<dbReference type="AlphaFoldDB" id="A0A6H1ZMD5"/>
<evidence type="ECO:0000313" key="3">
    <source>
        <dbReference type="EMBL" id="QJH96025.1"/>
    </source>
</evidence>